<dbReference type="CDD" id="cd00495">
    <property type="entry name" value="Ribosomal_L25_TL5_CTC"/>
    <property type="match status" value="1"/>
</dbReference>
<evidence type="ECO:0000259" key="5">
    <source>
        <dbReference type="Pfam" id="PF01386"/>
    </source>
</evidence>
<dbReference type="NCBIfam" id="TIGR00731">
    <property type="entry name" value="bL25_bact_ctc"/>
    <property type="match status" value="1"/>
</dbReference>
<protein>
    <submittedName>
        <fullName evidence="7">Uncharacterized protein</fullName>
    </submittedName>
</protein>
<feature type="domain" description="Large ribosomal subunit protein bL25 beta" evidence="6">
    <location>
        <begin position="100"/>
        <end position="159"/>
    </location>
</feature>
<feature type="non-terminal residue" evidence="7">
    <location>
        <position position="160"/>
    </location>
</feature>
<dbReference type="Gene3D" id="2.170.120.20">
    <property type="entry name" value="Ribosomal protein L25, beta domain"/>
    <property type="match status" value="1"/>
</dbReference>
<dbReference type="InterPro" id="IPR029751">
    <property type="entry name" value="Ribosomal_L25_dom"/>
</dbReference>
<dbReference type="Gene3D" id="2.40.240.10">
    <property type="entry name" value="Ribosomal Protein L25, Chain P"/>
    <property type="match status" value="1"/>
</dbReference>
<evidence type="ECO:0000256" key="1">
    <source>
        <dbReference type="ARBA" id="ARBA00022730"/>
    </source>
</evidence>
<evidence type="ECO:0000259" key="6">
    <source>
        <dbReference type="Pfam" id="PF14693"/>
    </source>
</evidence>
<dbReference type="InterPro" id="IPR020057">
    <property type="entry name" value="Ribosomal_bL25_b-dom"/>
</dbReference>
<evidence type="ECO:0000256" key="4">
    <source>
        <dbReference type="ARBA" id="ARBA00023274"/>
    </source>
</evidence>
<proteinExistence type="inferred from homology"/>
<dbReference type="SUPFAM" id="SSF50715">
    <property type="entry name" value="Ribosomal protein L25-like"/>
    <property type="match status" value="1"/>
</dbReference>
<sequence>MQEYKIEVKKRELSSKKSFARGLRRNGDIPGVYYSHDSKASIPFMVTQKVLIEAIKSDAQVYKINVGDKLRDVIIKSIQYHPMTEEMLHIDLYGVDMDTKVIVKVPIIIVGQSIGIKEEGGVLNQSMMEVEIECLPSDIPKDIEADISDLAIGDTLRLEN</sequence>
<dbReference type="GO" id="GO:0003735">
    <property type="term" value="F:structural constituent of ribosome"/>
    <property type="evidence" value="ECO:0007669"/>
    <property type="project" value="InterPro"/>
</dbReference>
<dbReference type="InterPro" id="IPR020930">
    <property type="entry name" value="Ribosomal_uL5_bac-type"/>
</dbReference>
<keyword evidence="3" id="KW-0689">Ribosomal protein</keyword>
<name>A0A382JW35_9ZZZZ</name>
<organism evidence="7">
    <name type="scientific">marine metagenome</name>
    <dbReference type="NCBI Taxonomy" id="408172"/>
    <lineage>
        <taxon>unclassified sequences</taxon>
        <taxon>metagenomes</taxon>
        <taxon>ecological metagenomes</taxon>
    </lineage>
</organism>
<dbReference type="PANTHER" id="PTHR33284">
    <property type="entry name" value="RIBOSOMAL PROTEIN L25/GLN-TRNA SYNTHETASE, ANTI-CODON-BINDING DOMAIN-CONTAINING PROTEIN"/>
    <property type="match status" value="1"/>
</dbReference>
<dbReference type="InterPro" id="IPR020056">
    <property type="entry name" value="Rbsml_bL25/Gln-tRNA_synth_N"/>
</dbReference>
<dbReference type="GO" id="GO:0022625">
    <property type="term" value="C:cytosolic large ribosomal subunit"/>
    <property type="evidence" value="ECO:0007669"/>
    <property type="project" value="TreeGrafter"/>
</dbReference>
<keyword evidence="2" id="KW-0694">RNA-binding</keyword>
<keyword evidence="1" id="KW-0699">rRNA-binding</keyword>
<dbReference type="InterPro" id="IPR011035">
    <property type="entry name" value="Ribosomal_bL25/Gln-tRNA_synth"/>
</dbReference>
<reference evidence="7" key="1">
    <citation type="submission" date="2018-05" db="EMBL/GenBank/DDBJ databases">
        <authorList>
            <person name="Lanie J.A."/>
            <person name="Ng W.-L."/>
            <person name="Kazmierczak K.M."/>
            <person name="Andrzejewski T.M."/>
            <person name="Davidsen T.M."/>
            <person name="Wayne K.J."/>
            <person name="Tettelin H."/>
            <person name="Glass J.I."/>
            <person name="Rusch D."/>
            <person name="Podicherti R."/>
            <person name="Tsui H.-C.T."/>
            <person name="Winkler M.E."/>
        </authorList>
    </citation>
    <scope>NUCLEOTIDE SEQUENCE</scope>
</reference>
<evidence type="ECO:0000313" key="7">
    <source>
        <dbReference type="EMBL" id="SVC15946.1"/>
    </source>
</evidence>
<dbReference type="HAMAP" id="MF_01334">
    <property type="entry name" value="Ribosomal_bL25_CTC"/>
    <property type="match status" value="1"/>
</dbReference>
<dbReference type="Pfam" id="PF01386">
    <property type="entry name" value="Ribosomal_L25p"/>
    <property type="match status" value="1"/>
</dbReference>
<dbReference type="Pfam" id="PF14693">
    <property type="entry name" value="Ribosomal_TL5_C"/>
    <property type="match status" value="1"/>
</dbReference>
<dbReference type="AlphaFoldDB" id="A0A382JW35"/>
<dbReference type="InterPro" id="IPR001021">
    <property type="entry name" value="Ribosomal_bL25_long"/>
</dbReference>
<dbReference type="PANTHER" id="PTHR33284:SF1">
    <property type="entry name" value="RIBOSOMAL PROTEIN L25_GLN-TRNA SYNTHETASE, ANTI-CODON-BINDING DOMAIN-CONTAINING PROTEIN"/>
    <property type="match status" value="1"/>
</dbReference>
<feature type="domain" description="Large ribosomal subunit protein bL25 L25" evidence="5">
    <location>
        <begin position="6"/>
        <end position="92"/>
    </location>
</feature>
<evidence type="ECO:0000256" key="3">
    <source>
        <dbReference type="ARBA" id="ARBA00022980"/>
    </source>
</evidence>
<dbReference type="InterPro" id="IPR037121">
    <property type="entry name" value="Ribosomal_bL25_C"/>
</dbReference>
<dbReference type="GO" id="GO:0008097">
    <property type="term" value="F:5S rRNA binding"/>
    <property type="evidence" value="ECO:0007669"/>
    <property type="project" value="InterPro"/>
</dbReference>
<keyword evidence="4" id="KW-0687">Ribonucleoprotein</keyword>
<accession>A0A382JW35</accession>
<gene>
    <name evidence="7" type="ORF">METZ01_LOCUS268800</name>
</gene>
<dbReference type="EMBL" id="UINC01076616">
    <property type="protein sequence ID" value="SVC15946.1"/>
    <property type="molecule type" value="Genomic_DNA"/>
</dbReference>
<evidence type="ECO:0000256" key="2">
    <source>
        <dbReference type="ARBA" id="ARBA00022884"/>
    </source>
</evidence>
<dbReference type="GO" id="GO:0006412">
    <property type="term" value="P:translation"/>
    <property type="evidence" value="ECO:0007669"/>
    <property type="project" value="InterPro"/>
</dbReference>